<evidence type="ECO:0000256" key="1">
    <source>
        <dbReference type="SAM" id="Phobius"/>
    </source>
</evidence>
<organism evidence="2 3">
    <name type="scientific">Listeria welshimeri</name>
    <dbReference type="NCBI Taxonomy" id="1643"/>
    <lineage>
        <taxon>Bacteria</taxon>
        <taxon>Bacillati</taxon>
        <taxon>Bacillota</taxon>
        <taxon>Bacilli</taxon>
        <taxon>Bacillales</taxon>
        <taxon>Listeriaceae</taxon>
        <taxon>Listeria</taxon>
    </lineage>
</organism>
<feature type="transmembrane region" description="Helical" evidence="1">
    <location>
        <begin position="35"/>
        <end position="55"/>
    </location>
</feature>
<sequence>MRILGGIITILEGALLAILFGKSINDGITRDMDNVVAWIVFLGIILIVTGIIGLVSKKKIITVVWFVIGGILLVLPEAASNHLYIIQIPFFISMMSVLGGILFLISLNNEKRRDEIRWKAPTEEETKQNTAEYFKRISKGE</sequence>
<dbReference type="EMBL" id="JAAROP010000002">
    <property type="protein sequence ID" value="MBC1322203.1"/>
    <property type="molecule type" value="Genomic_DNA"/>
</dbReference>
<feature type="transmembrane region" description="Helical" evidence="1">
    <location>
        <begin position="60"/>
        <end position="78"/>
    </location>
</feature>
<dbReference type="Proteomes" id="UP000522007">
    <property type="component" value="Unassembled WGS sequence"/>
</dbReference>
<reference evidence="2 3" key="1">
    <citation type="submission" date="2020-03" db="EMBL/GenBank/DDBJ databases">
        <title>Soil Listeria distribution.</title>
        <authorList>
            <person name="Liao J."/>
            <person name="Wiedmann M."/>
        </authorList>
    </citation>
    <scope>NUCLEOTIDE SEQUENCE [LARGE SCALE GENOMIC DNA]</scope>
    <source>
        <strain evidence="2 3">FSL L7-1829</strain>
    </source>
</reference>
<keyword evidence="1" id="KW-0472">Membrane</keyword>
<gene>
    <name evidence="2" type="ORF">HB853_04520</name>
</gene>
<protein>
    <submittedName>
        <fullName evidence="2">Uncharacterized protein</fullName>
    </submittedName>
</protein>
<accession>A0A7X0T412</accession>
<evidence type="ECO:0000313" key="3">
    <source>
        <dbReference type="Proteomes" id="UP000522007"/>
    </source>
</evidence>
<evidence type="ECO:0000313" key="2">
    <source>
        <dbReference type="EMBL" id="MBC1322203.1"/>
    </source>
</evidence>
<keyword evidence="1" id="KW-0812">Transmembrane</keyword>
<feature type="transmembrane region" description="Helical" evidence="1">
    <location>
        <begin position="84"/>
        <end position="107"/>
    </location>
</feature>
<name>A0A7X0T412_LISWE</name>
<proteinExistence type="predicted"/>
<dbReference type="AlphaFoldDB" id="A0A7X0T412"/>
<keyword evidence="1" id="KW-1133">Transmembrane helix</keyword>
<comment type="caution">
    <text evidence="2">The sequence shown here is derived from an EMBL/GenBank/DDBJ whole genome shotgun (WGS) entry which is preliminary data.</text>
</comment>